<dbReference type="GO" id="GO:0016757">
    <property type="term" value="F:glycosyltransferase activity"/>
    <property type="evidence" value="ECO:0007669"/>
    <property type="project" value="UniProtKB-KW"/>
</dbReference>
<evidence type="ECO:0000256" key="2">
    <source>
        <dbReference type="ARBA" id="ARBA00022676"/>
    </source>
</evidence>
<proteinExistence type="inferred from homology"/>
<organism evidence="5 6">
    <name type="scientific">Elizabethkingia miricola</name>
    <name type="common">Chryseobacterium miricola</name>
    <dbReference type="NCBI Taxonomy" id="172045"/>
    <lineage>
        <taxon>Bacteria</taxon>
        <taxon>Pseudomonadati</taxon>
        <taxon>Bacteroidota</taxon>
        <taxon>Flavobacteriia</taxon>
        <taxon>Flavobacteriales</taxon>
        <taxon>Weeksellaceae</taxon>
        <taxon>Elizabethkingia</taxon>
    </lineage>
</organism>
<reference evidence="5 6" key="1">
    <citation type="submission" date="2015-11" db="EMBL/GenBank/DDBJ databases">
        <authorList>
            <person name="Nicholson A.C."/>
            <person name="Humrighouse B.W."/>
            <person name="Graziano J."/>
            <person name="Lasker B."/>
            <person name="Whitney A.M."/>
            <person name="Mcquiston J.R."/>
        </authorList>
    </citation>
    <scope>NUCLEOTIDE SEQUENCE [LARGE SCALE GENOMIC DNA]</scope>
    <source>
        <strain evidence="5 6">G4071</strain>
    </source>
</reference>
<dbReference type="EMBL" id="LNOI01000004">
    <property type="protein sequence ID" value="KUY16963.1"/>
    <property type="molecule type" value="Genomic_DNA"/>
</dbReference>
<evidence type="ECO:0000256" key="3">
    <source>
        <dbReference type="ARBA" id="ARBA00022679"/>
    </source>
</evidence>
<dbReference type="RefSeq" id="WP_059345009.1">
    <property type="nucleotide sequence ID" value="NZ_CP140570.1"/>
</dbReference>
<name>A0ABD4DID4_ELIMR</name>
<dbReference type="Gene3D" id="3.90.550.10">
    <property type="entry name" value="Spore Coat Polysaccharide Biosynthesis Protein SpsA, Chain A"/>
    <property type="match status" value="1"/>
</dbReference>
<sequence>MKIAVLITVFNRIEKTLLCLKSLFGVEREGIDIDFKVFITDDGSTDGTAEKIKEAFPLENIEILQGNGQLYWNGGMNNSWRAAIAEDGFDGYLWLNNDSIILPNLWTELITADIYAKQKFGKGGIYIGSTYNKDKTGLSYGGFNFVSKWTLKDKFMIPDGTFQNCQAAHGNITYVSDDVVKKEGVFCDEYIHSGGDHDYSYLAYKHGFPVFILREYVGVCENDHLEKNGSDFKNLSLKERFKYLNSPLGYNLHNTLLFQKRCFPYRYLPVLISGYSKALFPRFYYALYTWLRK</sequence>
<comment type="caution">
    <text evidence="5">The sequence shown here is derived from an EMBL/GenBank/DDBJ whole genome shotgun (WGS) entry which is preliminary data.</text>
</comment>
<dbReference type="PANTHER" id="PTHR43179">
    <property type="entry name" value="RHAMNOSYLTRANSFERASE WBBL"/>
    <property type="match status" value="1"/>
</dbReference>
<protein>
    <recommendedName>
        <fullName evidence="4">Glycosyltransferase 2-like domain-containing protein</fullName>
    </recommendedName>
</protein>
<dbReference type="PANTHER" id="PTHR43179:SF12">
    <property type="entry name" value="GALACTOFURANOSYLTRANSFERASE GLFT2"/>
    <property type="match status" value="1"/>
</dbReference>
<dbReference type="SUPFAM" id="SSF53448">
    <property type="entry name" value="Nucleotide-diphospho-sugar transferases"/>
    <property type="match status" value="1"/>
</dbReference>
<dbReference type="InterPro" id="IPR001173">
    <property type="entry name" value="Glyco_trans_2-like"/>
</dbReference>
<dbReference type="Pfam" id="PF00535">
    <property type="entry name" value="Glycos_transf_2"/>
    <property type="match status" value="1"/>
</dbReference>
<evidence type="ECO:0000313" key="5">
    <source>
        <dbReference type="EMBL" id="KUY16963.1"/>
    </source>
</evidence>
<keyword evidence="2" id="KW-0328">Glycosyltransferase</keyword>
<evidence type="ECO:0000256" key="1">
    <source>
        <dbReference type="ARBA" id="ARBA00006739"/>
    </source>
</evidence>
<evidence type="ECO:0000313" key="6">
    <source>
        <dbReference type="Proteomes" id="UP000064412"/>
    </source>
</evidence>
<dbReference type="AlphaFoldDB" id="A0ABD4DID4"/>
<accession>A0ABD4DID4</accession>
<comment type="similarity">
    <text evidence="1">Belongs to the glycosyltransferase 2 family.</text>
</comment>
<dbReference type="InterPro" id="IPR029044">
    <property type="entry name" value="Nucleotide-diphossugar_trans"/>
</dbReference>
<keyword evidence="3" id="KW-0808">Transferase</keyword>
<evidence type="ECO:0000259" key="4">
    <source>
        <dbReference type="Pfam" id="PF00535"/>
    </source>
</evidence>
<gene>
    <name evidence="5" type="ORF">ATB95_11285</name>
</gene>
<dbReference type="Proteomes" id="UP000064412">
    <property type="component" value="Unassembled WGS sequence"/>
</dbReference>
<feature type="domain" description="Glycosyltransferase 2-like" evidence="4">
    <location>
        <begin position="5"/>
        <end position="111"/>
    </location>
</feature>